<reference evidence="3" key="1">
    <citation type="submission" date="2021-10" db="EMBL/GenBank/DDBJ databases">
        <title>Anaerobic single-cell dispensing facilitates the cultivation of human gut bacteria.</title>
        <authorList>
            <person name="Afrizal A."/>
        </authorList>
    </citation>
    <scope>NUCLEOTIDE SEQUENCE</scope>
    <source>
        <strain evidence="3">CLA-AA-H204</strain>
    </source>
</reference>
<keyword evidence="1" id="KW-0812">Transmembrane</keyword>
<proteinExistence type="predicted"/>
<protein>
    <submittedName>
        <fullName evidence="3">Restriction endonuclease</fullName>
    </submittedName>
</protein>
<feature type="domain" description="Restriction endonuclease type IV Mrr" evidence="2">
    <location>
        <begin position="37"/>
        <end position="144"/>
    </location>
</feature>
<evidence type="ECO:0000313" key="4">
    <source>
        <dbReference type="Proteomes" id="UP001198893"/>
    </source>
</evidence>
<name>A0AAW4WGQ7_9FIRM</name>
<dbReference type="RefSeq" id="WP_227700984.1">
    <property type="nucleotide sequence ID" value="NZ_JAJEQW010000016.1"/>
</dbReference>
<keyword evidence="1" id="KW-1133">Transmembrane helix</keyword>
<dbReference type="Pfam" id="PF04471">
    <property type="entry name" value="Mrr_cat"/>
    <property type="match status" value="1"/>
</dbReference>
<dbReference type="GO" id="GO:0015666">
    <property type="term" value="F:restriction endodeoxyribonuclease activity"/>
    <property type="evidence" value="ECO:0007669"/>
    <property type="project" value="TreeGrafter"/>
</dbReference>
<gene>
    <name evidence="3" type="ORF">LKD47_12825</name>
</gene>
<evidence type="ECO:0000313" key="3">
    <source>
        <dbReference type="EMBL" id="MCC2243163.1"/>
    </source>
</evidence>
<dbReference type="Gene3D" id="3.40.1350.10">
    <property type="match status" value="1"/>
</dbReference>
<organism evidence="3 4">
    <name type="scientific">Roseburia amylophila</name>
    <dbReference type="NCBI Taxonomy" id="2981794"/>
    <lineage>
        <taxon>Bacteria</taxon>
        <taxon>Bacillati</taxon>
        <taxon>Bacillota</taxon>
        <taxon>Clostridia</taxon>
        <taxon>Lachnospirales</taxon>
        <taxon>Lachnospiraceae</taxon>
        <taxon>Roseburia</taxon>
    </lineage>
</organism>
<evidence type="ECO:0000256" key="1">
    <source>
        <dbReference type="SAM" id="Phobius"/>
    </source>
</evidence>
<dbReference type="InterPro" id="IPR052906">
    <property type="entry name" value="Type_IV_Methyl-Rstrct_Enzyme"/>
</dbReference>
<dbReference type="PANTHER" id="PTHR30015:SF6">
    <property type="entry name" value="SLL1429 PROTEIN"/>
    <property type="match status" value="1"/>
</dbReference>
<sequence>MFRLIGKILFFFIRFIIHLPFAVFHGLRRFFFGVNFDKMNGYEFEEYAAGYLKRNGYSKVTVTKASRDFGVDLIAKKHRTTYAVQCKLYQGKVGNSAVQEAVAGKSYYNCDEAMVITNSVFYPGAIALARANDVILIDGIQLKRRSFRWSRFFQLLLFLLLCGLLIFCIISPESALI</sequence>
<dbReference type="GO" id="GO:0009307">
    <property type="term" value="P:DNA restriction-modification system"/>
    <property type="evidence" value="ECO:0007669"/>
    <property type="project" value="InterPro"/>
</dbReference>
<keyword evidence="1" id="KW-0472">Membrane</keyword>
<keyword evidence="3" id="KW-0378">Hydrolase</keyword>
<comment type="caution">
    <text evidence="3">The sequence shown here is derived from an EMBL/GenBank/DDBJ whole genome shotgun (WGS) entry which is preliminary data.</text>
</comment>
<dbReference type="GO" id="GO:0003677">
    <property type="term" value="F:DNA binding"/>
    <property type="evidence" value="ECO:0007669"/>
    <property type="project" value="InterPro"/>
</dbReference>
<evidence type="ECO:0000259" key="2">
    <source>
        <dbReference type="Pfam" id="PF04471"/>
    </source>
</evidence>
<keyword evidence="3" id="KW-0540">Nuclease</keyword>
<accession>A0AAW4WGQ7</accession>
<dbReference type="InterPro" id="IPR011335">
    <property type="entry name" value="Restrct_endonuc-II-like"/>
</dbReference>
<feature type="transmembrane region" description="Helical" evidence="1">
    <location>
        <begin position="152"/>
        <end position="172"/>
    </location>
</feature>
<dbReference type="InterPro" id="IPR007560">
    <property type="entry name" value="Restrct_endonuc_IV_Mrr"/>
</dbReference>
<dbReference type="SUPFAM" id="SSF52980">
    <property type="entry name" value="Restriction endonuclease-like"/>
    <property type="match status" value="1"/>
</dbReference>
<dbReference type="PANTHER" id="PTHR30015">
    <property type="entry name" value="MRR RESTRICTION SYSTEM PROTEIN"/>
    <property type="match status" value="1"/>
</dbReference>
<dbReference type="Proteomes" id="UP001198893">
    <property type="component" value="Unassembled WGS sequence"/>
</dbReference>
<dbReference type="EMBL" id="JAJEQW010000016">
    <property type="protein sequence ID" value="MCC2243163.1"/>
    <property type="molecule type" value="Genomic_DNA"/>
</dbReference>
<feature type="transmembrane region" description="Helical" evidence="1">
    <location>
        <begin position="6"/>
        <end position="27"/>
    </location>
</feature>
<dbReference type="InterPro" id="IPR011856">
    <property type="entry name" value="tRNA_endonuc-like_dom_sf"/>
</dbReference>
<keyword evidence="3" id="KW-0255">Endonuclease</keyword>
<dbReference type="AlphaFoldDB" id="A0AAW4WGQ7"/>